<comment type="caution">
    <text evidence="1">The sequence shown here is derived from an EMBL/GenBank/DDBJ whole genome shotgun (WGS) entry which is preliminary data.</text>
</comment>
<organism evidence="1 2">
    <name type="scientific">Melia azedarach</name>
    <name type="common">Chinaberry tree</name>
    <dbReference type="NCBI Taxonomy" id="155640"/>
    <lineage>
        <taxon>Eukaryota</taxon>
        <taxon>Viridiplantae</taxon>
        <taxon>Streptophyta</taxon>
        <taxon>Embryophyta</taxon>
        <taxon>Tracheophyta</taxon>
        <taxon>Spermatophyta</taxon>
        <taxon>Magnoliopsida</taxon>
        <taxon>eudicotyledons</taxon>
        <taxon>Gunneridae</taxon>
        <taxon>Pentapetalae</taxon>
        <taxon>rosids</taxon>
        <taxon>malvids</taxon>
        <taxon>Sapindales</taxon>
        <taxon>Meliaceae</taxon>
        <taxon>Melia</taxon>
    </lineage>
</organism>
<keyword evidence="2" id="KW-1185">Reference proteome</keyword>
<sequence length="175" mass="19698">MTHSWQHGHCSRGMFRLVLVMLGVFLFGSTVGPPLRGRLKKNSSVHASCSCVCECSSELELELASPLGTINGSFTDCGKHDPELNEEMEKSIVVLLSEELTLQKAVVNETLRHSSALIMNARKASAHYQREAEKCNAGIETCEDARERAERELMVERRITAMWENRAREYGWKDT</sequence>
<evidence type="ECO:0000313" key="2">
    <source>
        <dbReference type="Proteomes" id="UP001164539"/>
    </source>
</evidence>
<dbReference type="EMBL" id="CM051397">
    <property type="protein sequence ID" value="KAJ4719527.1"/>
    <property type="molecule type" value="Genomic_DNA"/>
</dbReference>
<name>A0ACC1Y743_MELAZ</name>
<protein>
    <submittedName>
        <fullName evidence="1">DUF1068 domain-containing protein</fullName>
    </submittedName>
</protein>
<gene>
    <name evidence="1" type="ORF">OWV82_007495</name>
</gene>
<dbReference type="Proteomes" id="UP001164539">
    <property type="component" value="Chromosome 4"/>
</dbReference>
<reference evidence="1 2" key="1">
    <citation type="journal article" date="2023" name="Science">
        <title>Complex scaffold remodeling in plant triterpene biosynthesis.</title>
        <authorList>
            <person name="De La Pena R."/>
            <person name="Hodgson H."/>
            <person name="Liu J.C."/>
            <person name="Stephenson M.J."/>
            <person name="Martin A.C."/>
            <person name="Owen C."/>
            <person name="Harkess A."/>
            <person name="Leebens-Mack J."/>
            <person name="Jimenez L.E."/>
            <person name="Osbourn A."/>
            <person name="Sattely E.S."/>
        </authorList>
    </citation>
    <scope>NUCLEOTIDE SEQUENCE [LARGE SCALE GENOMIC DNA]</scope>
    <source>
        <strain evidence="2">cv. JPN11</strain>
        <tissue evidence="1">Leaf</tissue>
    </source>
</reference>
<accession>A0ACC1Y743</accession>
<evidence type="ECO:0000313" key="1">
    <source>
        <dbReference type="EMBL" id="KAJ4719527.1"/>
    </source>
</evidence>
<proteinExistence type="predicted"/>